<evidence type="ECO:0000313" key="3">
    <source>
        <dbReference type="EMBL" id="PIC25415.1"/>
    </source>
</evidence>
<dbReference type="Proteomes" id="UP000230233">
    <property type="component" value="Chromosome V"/>
</dbReference>
<organism evidence="3 4">
    <name type="scientific">Caenorhabditis nigoni</name>
    <dbReference type="NCBI Taxonomy" id="1611254"/>
    <lineage>
        <taxon>Eukaryota</taxon>
        <taxon>Metazoa</taxon>
        <taxon>Ecdysozoa</taxon>
        <taxon>Nematoda</taxon>
        <taxon>Chromadorea</taxon>
        <taxon>Rhabditida</taxon>
        <taxon>Rhabditina</taxon>
        <taxon>Rhabditomorpha</taxon>
        <taxon>Rhabditoidea</taxon>
        <taxon>Rhabditidae</taxon>
        <taxon>Peloderinae</taxon>
        <taxon>Caenorhabditis</taxon>
    </lineage>
</organism>
<dbReference type="SUPFAM" id="SSF52058">
    <property type="entry name" value="L domain-like"/>
    <property type="match status" value="2"/>
</dbReference>
<keyword evidence="4" id="KW-1185">Reference proteome</keyword>
<dbReference type="PANTHER" id="PTHR36497:SF1">
    <property type="entry name" value="PROTEIN CBG17883"/>
    <property type="match status" value="1"/>
</dbReference>
<protein>
    <recommendedName>
        <fullName evidence="2">Receptor L-domain domain-containing protein</fullName>
    </recommendedName>
</protein>
<feature type="compositionally biased region" description="Low complexity" evidence="1">
    <location>
        <begin position="478"/>
        <end position="498"/>
    </location>
</feature>
<dbReference type="InterPro" id="IPR000494">
    <property type="entry name" value="Rcpt_L-dom"/>
</dbReference>
<feature type="region of interest" description="Disordered" evidence="1">
    <location>
        <begin position="239"/>
        <end position="501"/>
    </location>
</feature>
<dbReference type="PANTHER" id="PTHR36497">
    <property type="entry name" value="PROTEIN CBG17883"/>
    <property type="match status" value="1"/>
</dbReference>
<dbReference type="Pfam" id="PF01030">
    <property type="entry name" value="Recep_L_domain"/>
    <property type="match status" value="1"/>
</dbReference>
<dbReference type="InterPro" id="IPR036941">
    <property type="entry name" value="Rcpt_L-dom_sf"/>
</dbReference>
<evidence type="ECO:0000259" key="2">
    <source>
        <dbReference type="Pfam" id="PF01030"/>
    </source>
</evidence>
<sequence>MKLFPKSCETVCAYLLFDESTDVSDNELSGIFKNARNLFGFVHVINTNFTNLKFLEGLESLECNYNDNLVIQSNKFITEIGIQSLSRSSCGINLSFNPQMKKLGLPNFQYLYFLTTDRLSIVITNNSPDFCLTIQEINHIFYAQIFEHDIVSGSICNFNLTSIEDQKLCKIDNFDLTNFDPKCQRVFGTVLVNEGDEFLVGKLNNIKWIYGELVINGTKLETIDFLDNLEHVISLDAPKLQPQSSSPRAPAPELQLQSSSPKAPAPELQLQSSSSRAPAPELQLQSSSSRAPAPELQPQSSSSRAPAPELQLLSSSSRAPAPELQLQSSSSRAPALELQLQSSSPKAPAPELQLQSSSSRAPAPELQPQSSSSRAPAPELQLQSSSPRAPAPELQLQSSSSRAPAPELQLQSSSSRAPAPELQLQSSSPKAPAPELQLQSSSSRAPAPELQLQSSSSRAPAPELQLQSSSSRAPAPELQLQSSSSRAPAPSPGPLSGAQRKRELILPSTSLFFYGILPEVNGPSKAMGFYVPFLVL</sequence>
<feature type="compositionally biased region" description="Low complexity" evidence="1">
    <location>
        <begin position="241"/>
        <end position="252"/>
    </location>
</feature>
<reference evidence="4" key="1">
    <citation type="submission" date="2017-10" db="EMBL/GenBank/DDBJ databases">
        <title>Rapid genome shrinkage in a self-fertile nematode reveals novel sperm competition proteins.</title>
        <authorList>
            <person name="Yin D."/>
            <person name="Schwarz E.M."/>
            <person name="Thomas C.G."/>
            <person name="Felde R.L."/>
            <person name="Korf I.F."/>
            <person name="Cutter A.D."/>
            <person name="Schartner C.M."/>
            <person name="Ralston E.J."/>
            <person name="Meyer B.J."/>
            <person name="Haag E.S."/>
        </authorList>
    </citation>
    <scope>NUCLEOTIDE SEQUENCE [LARGE SCALE GENOMIC DNA]</scope>
    <source>
        <strain evidence="4">JU1422</strain>
    </source>
</reference>
<comment type="caution">
    <text evidence="3">The sequence shown here is derived from an EMBL/GenBank/DDBJ whole genome shotgun (WGS) entry which is preliminary data.</text>
</comment>
<evidence type="ECO:0000256" key="1">
    <source>
        <dbReference type="SAM" id="MobiDB-lite"/>
    </source>
</evidence>
<dbReference type="AlphaFoldDB" id="A0A2G5TDI1"/>
<dbReference type="OrthoDB" id="5868504at2759"/>
<dbReference type="Gene3D" id="3.80.20.20">
    <property type="entry name" value="Receptor L-domain"/>
    <property type="match status" value="1"/>
</dbReference>
<feature type="domain" description="Receptor L-domain" evidence="2">
    <location>
        <begin position="8"/>
        <end position="99"/>
    </location>
</feature>
<accession>A0A2G5TDI1</accession>
<evidence type="ECO:0000313" key="4">
    <source>
        <dbReference type="Proteomes" id="UP000230233"/>
    </source>
</evidence>
<dbReference type="EMBL" id="PDUG01000005">
    <property type="protein sequence ID" value="PIC25415.1"/>
    <property type="molecule type" value="Genomic_DNA"/>
</dbReference>
<name>A0A2G5TDI1_9PELO</name>
<dbReference type="STRING" id="1611254.A0A2G5TDI1"/>
<proteinExistence type="predicted"/>
<gene>
    <name evidence="3" type="primary">Cnig_chr_V.g18360</name>
    <name evidence="3" type="ORF">B9Z55_018360</name>
</gene>